<evidence type="ECO:0000313" key="2">
    <source>
        <dbReference type="EMBL" id="EHP30505.1"/>
    </source>
</evidence>
<dbReference type="Proteomes" id="UP000006431">
    <property type="component" value="Unassembled WGS sequence"/>
</dbReference>
<dbReference type="AlphaFoldDB" id="H1FWS9"/>
<dbReference type="Gene3D" id="3.30.70.100">
    <property type="match status" value="1"/>
</dbReference>
<accession>H1FWS9</accession>
<dbReference type="Pfam" id="PF00403">
    <property type="entry name" value="HMA"/>
    <property type="match status" value="1"/>
</dbReference>
<name>H1FWS9_SULGG</name>
<dbReference type="eggNOG" id="COG2608">
    <property type="taxonomic scope" value="Bacteria"/>
</dbReference>
<comment type="caution">
    <text evidence="2">The sequence shown here is derived from an EMBL/GenBank/DDBJ whole genome shotgun (WGS) entry which is preliminary data.</text>
</comment>
<organism evidence="2 3">
    <name type="scientific">Sulfurimonas gotlandica (strain DSM 19862 / JCM 16533 / GD1)</name>
    <dbReference type="NCBI Taxonomy" id="929558"/>
    <lineage>
        <taxon>Bacteria</taxon>
        <taxon>Pseudomonadati</taxon>
        <taxon>Campylobacterota</taxon>
        <taxon>Epsilonproteobacteria</taxon>
        <taxon>Campylobacterales</taxon>
        <taxon>Sulfurimonadaceae</taxon>
        <taxon>Sulfurimonas</taxon>
    </lineage>
</organism>
<dbReference type="InterPro" id="IPR036163">
    <property type="entry name" value="HMA_dom_sf"/>
</dbReference>
<keyword evidence="3" id="KW-1185">Reference proteome</keyword>
<evidence type="ECO:0000259" key="1">
    <source>
        <dbReference type="Pfam" id="PF00403"/>
    </source>
</evidence>
<evidence type="ECO:0000313" key="3">
    <source>
        <dbReference type="Proteomes" id="UP000006431"/>
    </source>
</evidence>
<dbReference type="OrthoDB" id="677920at2"/>
<dbReference type="EMBL" id="AFRZ01000001">
    <property type="protein sequence ID" value="EHP30505.1"/>
    <property type="molecule type" value="Genomic_DNA"/>
</dbReference>
<dbReference type="HOGENOM" id="CLU_134973_5_4_7"/>
<protein>
    <recommendedName>
        <fullName evidence="1">HMA domain-containing protein</fullName>
    </recommendedName>
</protein>
<dbReference type="InterPro" id="IPR006121">
    <property type="entry name" value="HMA_dom"/>
</dbReference>
<dbReference type="SUPFAM" id="SSF55008">
    <property type="entry name" value="HMA, heavy metal-associated domain"/>
    <property type="match status" value="1"/>
</dbReference>
<reference evidence="2 3" key="1">
    <citation type="journal article" date="2012" name="Proc. Natl. Acad. Sci. U.S.A.">
        <title>Genome and physiology of a model Epsilonproteobacterium responsible for sulfide detoxification in marine oxygen depletion zones.</title>
        <authorList>
            <person name="Grote J."/>
            <person name="Schott T."/>
            <person name="Bruckner C.G."/>
            <person name="Glockner F.O."/>
            <person name="Jost G."/>
            <person name="Teeling H."/>
            <person name="Labrenz M."/>
            <person name="Jurgens K."/>
        </authorList>
    </citation>
    <scope>NUCLEOTIDE SEQUENCE [LARGE SCALE GENOMIC DNA]</scope>
    <source>
        <strain evidence="2 3">GD1</strain>
    </source>
</reference>
<dbReference type="STRING" id="929558.SMGD1_1982"/>
<dbReference type="GO" id="GO:0046872">
    <property type="term" value="F:metal ion binding"/>
    <property type="evidence" value="ECO:0007669"/>
    <property type="project" value="InterPro"/>
</dbReference>
<proteinExistence type="predicted"/>
<feature type="domain" description="HMA" evidence="1">
    <location>
        <begin position="9"/>
        <end position="63"/>
    </location>
</feature>
<gene>
    <name evidence="2" type="ORF">SMGD1_1982</name>
</gene>
<dbReference type="RefSeq" id="WP_008341258.1">
    <property type="nucleotide sequence ID" value="NZ_AFRZ01000001.1"/>
</dbReference>
<sequence length="94" mass="10630">MKKSFKALNIKCAGCANTVMQSLKEEFGEVEVDLEQEPRVVTLEIKDEEHEKLFRKKMRGLGYPMDDEILGTFRATGLKAKSFVSCAVGKMNQE</sequence>